<keyword evidence="3" id="KW-0833">Ubl conjugation pathway</keyword>
<dbReference type="PANTHER" id="PTHR15622:SF2">
    <property type="entry name" value="U4_U6 SMALL NUCLEAR RIBONUCLEOPROTEIN PRP4"/>
    <property type="match status" value="1"/>
</dbReference>
<dbReference type="OrthoDB" id="17410at2759"/>
<reference evidence="5 6" key="1">
    <citation type="journal article" date="2016" name="Nat. Commun.">
        <title>Extremotolerant tardigrade genome and improved radiotolerance of human cultured cells by tardigrade-unique protein.</title>
        <authorList>
            <person name="Hashimoto T."/>
            <person name="Horikawa D.D."/>
            <person name="Saito Y."/>
            <person name="Kuwahara H."/>
            <person name="Kozuka-Hata H."/>
            <person name="Shin-I T."/>
            <person name="Minakuchi Y."/>
            <person name="Ohishi K."/>
            <person name="Motoyama A."/>
            <person name="Aizu T."/>
            <person name="Enomoto A."/>
            <person name="Kondo K."/>
            <person name="Tanaka S."/>
            <person name="Hara Y."/>
            <person name="Koshikawa S."/>
            <person name="Sagara H."/>
            <person name="Miura T."/>
            <person name="Yokobori S."/>
            <person name="Miyagawa K."/>
            <person name="Suzuki Y."/>
            <person name="Kubo T."/>
            <person name="Oyama M."/>
            <person name="Kohara Y."/>
            <person name="Fujiyama A."/>
            <person name="Arakawa K."/>
            <person name="Katayama T."/>
            <person name="Toyoda A."/>
            <person name="Kunieda T."/>
        </authorList>
    </citation>
    <scope>NUCLEOTIDE SEQUENCE [LARGE SCALE GENOMIC DNA]</scope>
    <source>
        <strain evidence="5 6">YOKOZUNA-1</strain>
    </source>
</reference>
<evidence type="ECO:0000256" key="2">
    <source>
        <dbReference type="ARBA" id="ARBA00022737"/>
    </source>
</evidence>
<dbReference type="SMART" id="SM00320">
    <property type="entry name" value="WD40"/>
    <property type="match status" value="7"/>
</dbReference>
<protein>
    <submittedName>
        <fullName evidence="5">Uncharacterized protein</fullName>
    </submittedName>
</protein>
<dbReference type="SUPFAM" id="SSF50978">
    <property type="entry name" value="WD40 repeat-like"/>
    <property type="match status" value="1"/>
</dbReference>
<comment type="caution">
    <text evidence="5">The sequence shown here is derived from an EMBL/GenBank/DDBJ whole genome shotgun (WGS) entry which is preliminary data.</text>
</comment>
<keyword evidence="1 4" id="KW-0853">WD repeat</keyword>
<dbReference type="Pfam" id="PF00400">
    <property type="entry name" value="WD40"/>
    <property type="match status" value="3"/>
</dbReference>
<dbReference type="InterPro" id="IPR020472">
    <property type="entry name" value="WD40_PAC1"/>
</dbReference>
<evidence type="ECO:0000256" key="4">
    <source>
        <dbReference type="PROSITE-ProRule" id="PRU00221"/>
    </source>
</evidence>
<feature type="repeat" description="WD" evidence="4">
    <location>
        <begin position="195"/>
        <end position="236"/>
    </location>
</feature>
<feature type="repeat" description="WD" evidence="4">
    <location>
        <begin position="237"/>
        <end position="278"/>
    </location>
</feature>
<dbReference type="PANTHER" id="PTHR15622">
    <property type="entry name" value="WD40 REPEAT PROTEIN"/>
    <property type="match status" value="1"/>
</dbReference>
<dbReference type="InterPro" id="IPR051983">
    <property type="entry name" value="WSB_SOCS-box_domain"/>
</dbReference>
<gene>
    <name evidence="5" type="primary">RvY_14409-1</name>
    <name evidence="5" type="synonym">RvY_14409.1</name>
    <name evidence="5" type="ORF">RvY_14409</name>
</gene>
<dbReference type="InterPro" id="IPR036322">
    <property type="entry name" value="WD40_repeat_dom_sf"/>
</dbReference>
<evidence type="ECO:0000256" key="1">
    <source>
        <dbReference type="ARBA" id="ARBA00022574"/>
    </source>
</evidence>
<name>A0A1D1VV04_RAMVA</name>
<dbReference type="STRING" id="947166.A0A1D1VV04"/>
<dbReference type="Gene3D" id="2.130.10.10">
    <property type="entry name" value="YVTN repeat-like/Quinoprotein amine dehydrogenase"/>
    <property type="match status" value="3"/>
</dbReference>
<accession>A0A1D1VV04</accession>
<dbReference type="Proteomes" id="UP000186922">
    <property type="component" value="Unassembled WGS sequence"/>
</dbReference>
<proteinExistence type="predicted"/>
<sequence>MASFASGNELTIPQPHKLLEIDTDAEFECPRKHGEEVLSSAWAPDGRTFAWSLGTSKVFILQTSSPTSDTSRPFDLLINPQAVREKKCLDCHGPVVALAFGCRSSDKKWHAGEVNYNRLQNFALGSVVLAAGLLNGDIKIWDIVSDKIMLVLRDHKKAITELSFSPDGSLVLASSSQDCTIKLWDSMDDGNMFHSLPHIKPVLGLAWSSNAQLIASVGIGKLVKLWNARSGKLEGKFEGHNNDVTSCAFSPDGAFLYTSSLDTRVICWEVATGEIRSSFYHMLPPPRPIFAGGVNGHEVRKVVASRDGWHIVTICNDGIVRVWDVSNATVPRQATRFPDTRVVSYSHNSFLFSVGSRRGSFRIYRAPMRMNKLRTGCLRTIRSSVPAEKVALLHLPRKVVQQLEHPQLA</sequence>
<dbReference type="PROSITE" id="PS50082">
    <property type="entry name" value="WD_REPEATS_2"/>
    <property type="match status" value="3"/>
</dbReference>
<dbReference type="PROSITE" id="PS50294">
    <property type="entry name" value="WD_REPEATS_REGION"/>
    <property type="match status" value="2"/>
</dbReference>
<dbReference type="InterPro" id="IPR015943">
    <property type="entry name" value="WD40/YVTN_repeat-like_dom_sf"/>
</dbReference>
<dbReference type="AlphaFoldDB" id="A0A1D1VV04"/>
<organism evidence="5 6">
    <name type="scientific">Ramazzottius varieornatus</name>
    <name type="common">Water bear</name>
    <name type="synonym">Tardigrade</name>
    <dbReference type="NCBI Taxonomy" id="947166"/>
    <lineage>
        <taxon>Eukaryota</taxon>
        <taxon>Metazoa</taxon>
        <taxon>Ecdysozoa</taxon>
        <taxon>Tardigrada</taxon>
        <taxon>Eutardigrada</taxon>
        <taxon>Parachela</taxon>
        <taxon>Hypsibioidea</taxon>
        <taxon>Ramazzottiidae</taxon>
        <taxon>Ramazzottius</taxon>
    </lineage>
</organism>
<feature type="repeat" description="WD" evidence="4">
    <location>
        <begin position="152"/>
        <end position="185"/>
    </location>
</feature>
<dbReference type="CDD" id="cd00200">
    <property type="entry name" value="WD40"/>
    <property type="match status" value="1"/>
</dbReference>
<evidence type="ECO:0000313" key="6">
    <source>
        <dbReference type="Proteomes" id="UP000186922"/>
    </source>
</evidence>
<evidence type="ECO:0000256" key="3">
    <source>
        <dbReference type="ARBA" id="ARBA00022786"/>
    </source>
</evidence>
<dbReference type="EMBL" id="BDGG01000010">
    <property type="protein sequence ID" value="GAV04073.1"/>
    <property type="molecule type" value="Genomic_DNA"/>
</dbReference>
<dbReference type="InterPro" id="IPR001680">
    <property type="entry name" value="WD40_rpt"/>
</dbReference>
<dbReference type="GO" id="GO:0000209">
    <property type="term" value="P:protein polyubiquitination"/>
    <property type="evidence" value="ECO:0007669"/>
    <property type="project" value="TreeGrafter"/>
</dbReference>
<keyword evidence="6" id="KW-1185">Reference proteome</keyword>
<dbReference type="PRINTS" id="PR00320">
    <property type="entry name" value="GPROTEINBRPT"/>
</dbReference>
<keyword evidence="2" id="KW-0677">Repeat</keyword>
<evidence type="ECO:0000313" key="5">
    <source>
        <dbReference type="EMBL" id="GAV04073.1"/>
    </source>
</evidence>